<dbReference type="EMBL" id="CP036298">
    <property type="protein sequence ID" value="QDV26698.1"/>
    <property type="molecule type" value="Genomic_DNA"/>
</dbReference>
<gene>
    <name evidence="1" type="ORF">Q31a_50750</name>
</gene>
<keyword evidence="2" id="KW-1185">Reference proteome</keyword>
<proteinExistence type="predicted"/>
<reference evidence="1 2" key="1">
    <citation type="submission" date="2019-02" db="EMBL/GenBank/DDBJ databases">
        <title>Deep-cultivation of Planctomycetes and their phenomic and genomic characterization uncovers novel biology.</title>
        <authorList>
            <person name="Wiegand S."/>
            <person name="Jogler M."/>
            <person name="Boedeker C."/>
            <person name="Pinto D."/>
            <person name="Vollmers J."/>
            <person name="Rivas-Marin E."/>
            <person name="Kohn T."/>
            <person name="Peeters S.H."/>
            <person name="Heuer A."/>
            <person name="Rast P."/>
            <person name="Oberbeckmann S."/>
            <person name="Bunk B."/>
            <person name="Jeske O."/>
            <person name="Meyerdierks A."/>
            <person name="Storesund J.E."/>
            <person name="Kallscheuer N."/>
            <person name="Luecker S."/>
            <person name="Lage O.M."/>
            <person name="Pohl T."/>
            <person name="Merkel B.J."/>
            <person name="Hornburger P."/>
            <person name="Mueller R.-W."/>
            <person name="Bruemmer F."/>
            <person name="Labrenz M."/>
            <person name="Spormann A.M."/>
            <person name="Op den Camp H."/>
            <person name="Overmann J."/>
            <person name="Amann R."/>
            <person name="Jetten M.S.M."/>
            <person name="Mascher T."/>
            <person name="Medema M.H."/>
            <person name="Devos D.P."/>
            <person name="Kaster A.-K."/>
            <person name="Ovreas L."/>
            <person name="Rohde M."/>
            <person name="Galperin M.Y."/>
            <person name="Jogler C."/>
        </authorList>
    </citation>
    <scope>NUCLEOTIDE SEQUENCE [LARGE SCALE GENOMIC DNA]</scope>
    <source>
        <strain evidence="1 2">Q31a</strain>
    </source>
</reference>
<organism evidence="1 2">
    <name type="scientific">Aureliella helgolandensis</name>
    <dbReference type="NCBI Taxonomy" id="2527968"/>
    <lineage>
        <taxon>Bacteria</taxon>
        <taxon>Pseudomonadati</taxon>
        <taxon>Planctomycetota</taxon>
        <taxon>Planctomycetia</taxon>
        <taxon>Pirellulales</taxon>
        <taxon>Pirellulaceae</taxon>
        <taxon>Aureliella</taxon>
    </lineage>
</organism>
<dbReference type="RefSeq" id="WP_145082983.1">
    <property type="nucleotide sequence ID" value="NZ_CP036298.1"/>
</dbReference>
<protein>
    <recommendedName>
        <fullName evidence="3">Phosphoesterase</fullName>
    </recommendedName>
</protein>
<dbReference type="SUPFAM" id="SSF55811">
    <property type="entry name" value="Nudix"/>
    <property type="match status" value="1"/>
</dbReference>
<dbReference type="Proteomes" id="UP000318017">
    <property type="component" value="Chromosome"/>
</dbReference>
<evidence type="ECO:0000313" key="2">
    <source>
        <dbReference type="Proteomes" id="UP000318017"/>
    </source>
</evidence>
<name>A0A518GDR9_9BACT</name>
<dbReference type="InterPro" id="IPR015797">
    <property type="entry name" value="NUDIX_hydrolase-like_dom_sf"/>
</dbReference>
<dbReference type="Gene3D" id="3.90.79.10">
    <property type="entry name" value="Nucleoside Triphosphate Pyrophosphohydrolase"/>
    <property type="match status" value="1"/>
</dbReference>
<dbReference type="AlphaFoldDB" id="A0A518GDR9"/>
<accession>A0A518GDR9</accession>
<evidence type="ECO:0008006" key="3">
    <source>
        <dbReference type="Google" id="ProtNLM"/>
    </source>
</evidence>
<dbReference type="OrthoDB" id="6398375at2"/>
<sequence length="198" mass="22063">MAEEQVLVIPEGRLSLLGNFSGFRPFCAEAFAALLDPQYMEFRPRSTVEEDPTFKQLIPYVMLQADVDGSTHVFQYQRGKGQGEKRLHSLRSVGVGGHISKEDASGEDLYRSGMLRELGEEITIGSAYTEDLVGFIYDDTSPVGRVHLGVVHRLKLETPDAGGRESELVDSGFRPLTDVKAKLDELETWSQLCITHLF</sequence>
<evidence type="ECO:0000313" key="1">
    <source>
        <dbReference type="EMBL" id="QDV26698.1"/>
    </source>
</evidence>
<dbReference type="KEGG" id="ahel:Q31a_50750"/>